<dbReference type="RefSeq" id="WP_136838904.1">
    <property type="nucleotide sequence ID" value="NZ_SWBR01000001.1"/>
</dbReference>
<organism evidence="2 3">
    <name type="scientific">Pedobacter polaris</name>
    <dbReference type="NCBI Taxonomy" id="2571273"/>
    <lineage>
        <taxon>Bacteria</taxon>
        <taxon>Pseudomonadati</taxon>
        <taxon>Bacteroidota</taxon>
        <taxon>Sphingobacteriia</taxon>
        <taxon>Sphingobacteriales</taxon>
        <taxon>Sphingobacteriaceae</taxon>
        <taxon>Pedobacter</taxon>
    </lineage>
</organism>
<dbReference type="InterPro" id="IPR036514">
    <property type="entry name" value="SGNH_hydro_sf"/>
</dbReference>
<dbReference type="InterPro" id="IPR051532">
    <property type="entry name" value="Ester_Hydrolysis_Enzymes"/>
</dbReference>
<dbReference type="AlphaFoldDB" id="A0A4U1CWW2"/>
<dbReference type="Pfam" id="PF13472">
    <property type="entry name" value="Lipase_GDSL_2"/>
    <property type="match status" value="1"/>
</dbReference>
<keyword evidence="3" id="KW-1185">Reference proteome</keyword>
<protein>
    <submittedName>
        <fullName evidence="2">Esterase</fullName>
    </submittedName>
</protein>
<dbReference type="SUPFAM" id="SSF52266">
    <property type="entry name" value="SGNH hydrolase"/>
    <property type="match status" value="1"/>
</dbReference>
<feature type="domain" description="SGNH hydrolase-type esterase" evidence="1">
    <location>
        <begin position="41"/>
        <end position="200"/>
    </location>
</feature>
<dbReference type="InterPro" id="IPR013830">
    <property type="entry name" value="SGNH_hydro"/>
</dbReference>
<evidence type="ECO:0000259" key="1">
    <source>
        <dbReference type="Pfam" id="PF13472"/>
    </source>
</evidence>
<dbReference type="PANTHER" id="PTHR30383">
    <property type="entry name" value="THIOESTERASE 1/PROTEASE 1/LYSOPHOSPHOLIPASE L1"/>
    <property type="match status" value="1"/>
</dbReference>
<name>A0A4U1CWW2_9SPHI</name>
<dbReference type="EMBL" id="SWBR01000001">
    <property type="protein sequence ID" value="TKC12780.1"/>
    <property type="molecule type" value="Genomic_DNA"/>
</dbReference>
<dbReference type="Gene3D" id="3.40.50.1110">
    <property type="entry name" value="SGNH hydrolase"/>
    <property type="match status" value="1"/>
</dbReference>
<sequence>MKLTRRKMINGSAALLGLTLANKLSPSYSHTFFVKQDQTTVNIVNAGVGGNNTADLLARIEQDCLHYKPKLTILMVGTNDMNSVKYIPLATYEQNLISIVRKIKAIGSKLLIMSILPIYEPYLLTRHPAKFYEPEGVQGRRKQVNEVIQKIADQHKLHFLDLGHRFEVIGKIDLDRDSLLQNEANSNKKDGIHPTANGYRFIALSVYDYLVSAKLPKNQIVCFGDSITKGDGSIDRDSYPAYLKKLIA</sequence>
<reference evidence="2 3" key="1">
    <citation type="submission" date="2019-04" db="EMBL/GenBank/DDBJ databases">
        <title>Pedobacter sp. RP-3-22 sp. nov., isolated from Arctic soil.</title>
        <authorList>
            <person name="Dahal R.H."/>
            <person name="Kim D.-U."/>
        </authorList>
    </citation>
    <scope>NUCLEOTIDE SEQUENCE [LARGE SCALE GENOMIC DNA]</scope>
    <source>
        <strain evidence="2 3">RP-3-22</strain>
    </source>
</reference>
<proteinExistence type="predicted"/>
<evidence type="ECO:0000313" key="2">
    <source>
        <dbReference type="EMBL" id="TKC12780.1"/>
    </source>
</evidence>
<dbReference type="GO" id="GO:0004622">
    <property type="term" value="F:phosphatidylcholine lysophospholipase activity"/>
    <property type="evidence" value="ECO:0007669"/>
    <property type="project" value="TreeGrafter"/>
</dbReference>
<gene>
    <name evidence="2" type="ORF">FA048_03940</name>
</gene>
<dbReference type="Proteomes" id="UP000309488">
    <property type="component" value="Unassembled WGS sequence"/>
</dbReference>
<comment type="caution">
    <text evidence="2">The sequence shown here is derived from an EMBL/GenBank/DDBJ whole genome shotgun (WGS) entry which is preliminary data.</text>
</comment>
<dbReference type="PANTHER" id="PTHR30383:SF5">
    <property type="entry name" value="SGNH HYDROLASE-TYPE ESTERASE DOMAIN-CONTAINING PROTEIN"/>
    <property type="match status" value="1"/>
</dbReference>
<evidence type="ECO:0000313" key="3">
    <source>
        <dbReference type="Proteomes" id="UP000309488"/>
    </source>
</evidence>
<dbReference type="OrthoDB" id="9794725at2"/>
<accession>A0A4U1CWW2</accession>